<dbReference type="Proteomes" id="UP000017429">
    <property type="component" value="Chromosome"/>
</dbReference>
<dbReference type="SUPFAM" id="SSF51735">
    <property type="entry name" value="NAD(P)-binding Rossmann-fold domains"/>
    <property type="match status" value="1"/>
</dbReference>
<dbReference type="FunFam" id="3.40.50.720:FF:000159">
    <property type="entry name" value="dTDP-4-dehydrorhamnose reductase"/>
    <property type="match status" value="1"/>
</dbReference>
<dbReference type="NCBIfam" id="TIGR01214">
    <property type="entry name" value="rmlD"/>
    <property type="match status" value="1"/>
</dbReference>
<keyword evidence="6" id="KW-0521">NADP</keyword>
<dbReference type="OrthoDB" id="9803892at2"/>
<dbReference type="PANTHER" id="PTHR10491:SF4">
    <property type="entry name" value="METHIONINE ADENOSYLTRANSFERASE 2 SUBUNIT BETA"/>
    <property type="match status" value="1"/>
</dbReference>
<evidence type="ECO:0000313" key="8">
    <source>
        <dbReference type="Proteomes" id="UP000017429"/>
    </source>
</evidence>
<protein>
    <recommendedName>
        <fullName evidence="4 6">dTDP-4-dehydrorhamnose reductase</fullName>
        <ecNumber evidence="3 6">1.1.1.133</ecNumber>
    </recommendedName>
</protein>
<evidence type="ECO:0000256" key="4">
    <source>
        <dbReference type="ARBA" id="ARBA00017099"/>
    </source>
</evidence>
<dbReference type="RefSeq" id="WP_023275390.1">
    <property type="nucleotide sequence ID" value="NZ_CP097562.1"/>
</dbReference>
<dbReference type="PANTHER" id="PTHR10491">
    <property type="entry name" value="DTDP-4-DEHYDRORHAMNOSE REDUCTASE"/>
    <property type="match status" value="1"/>
</dbReference>
<dbReference type="Gene3D" id="3.90.25.10">
    <property type="entry name" value="UDP-galactose 4-epimerase, domain 1"/>
    <property type="match status" value="1"/>
</dbReference>
<evidence type="ECO:0000256" key="1">
    <source>
        <dbReference type="ARBA" id="ARBA00004781"/>
    </source>
</evidence>
<dbReference type="KEGG" id="msch:N508_001094"/>
<comment type="similarity">
    <text evidence="2 6">Belongs to the dTDP-4-dehydrorhamnose reductase family.</text>
</comment>
<reference evidence="7" key="3">
    <citation type="submission" date="2022-06" db="EMBL/GenBank/DDBJ databases">
        <title>Resources to Facilitate Use of the Altered Schaedler Flora (ASF) Mouse Model to Study Microbiome Function.</title>
        <authorList>
            <person name="Proctor A."/>
            <person name="Parvinroo S."/>
            <person name="Richie T."/>
            <person name="Jia X."/>
            <person name="Lee S.T.M."/>
            <person name="Karp P.D."/>
            <person name="Paley S."/>
            <person name="Kostic A.D."/>
            <person name="Pierre J.F."/>
            <person name="Wannemuehler M.J."/>
            <person name="Phillips G.J."/>
        </authorList>
    </citation>
    <scope>NUCLEOTIDE SEQUENCE</scope>
    <source>
        <strain evidence="7">ASF457</strain>
    </source>
</reference>
<evidence type="ECO:0000256" key="2">
    <source>
        <dbReference type="ARBA" id="ARBA00010944"/>
    </source>
</evidence>
<keyword evidence="8" id="KW-1185">Reference proteome</keyword>
<comment type="function">
    <text evidence="6">Catalyzes the reduction of dTDP-6-deoxy-L-lyxo-4-hexulose to yield dTDP-L-rhamnose.</text>
</comment>
<dbReference type="eggNOG" id="COG1091">
    <property type="taxonomic scope" value="Bacteria"/>
</dbReference>
<proteinExistence type="inferred from homology"/>
<organism evidence="7 8">
    <name type="scientific">Mucispirillum schaedleri ASF457</name>
    <dbReference type="NCBI Taxonomy" id="1379858"/>
    <lineage>
        <taxon>Bacteria</taxon>
        <taxon>Pseudomonadati</taxon>
        <taxon>Deferribacterota</taxon>
        <taxon>Deferribacteres</taxon>
        <taxon>Deferribacterales</taxon>
        <taxon>Mucispirillaceae</taxon>
        <taxon>Mucispirillum</taxon>
    </lineage>
</organism>
<evidence type="ECO:0000256" key="3">
    <source>
        <dbReference type="ARBA" id="ARBA00012929"/>
    </source>
</evidence>
<dbReference type="GO" id="GO:0008831">
    <property type="term" value="F:dTDP-4-dehydrorhamnose reductase activity"/>
    <property type="evidence" value="ECO:0007669"/>
    <property type="project" value="UniProtKB-EC"/>
</dbReference>
<dbReference type="EMBL" id="CP097562">
    <property type="protein sequence ID" value="USF24019.1"/>
    <property type="molecule type" value="Genomic_DNA"/>
</dbReference>
<dbReference type="InterPro" id="IPR029903">
    <property type="entry name" value="RmlD-like-bd"/>
</dbReference>
<evidence type="ECO:0000256" key="6">
    <source>
        <dbReference type="RuleBase" id="RU364082"/>
    </source>
</evidence>
<dbReference type="EC" id="1.1.1.133" evidence="3 6"/>
<dbReference type="Pfam" id="PF04321">
    <property type="entry name" value="RmlD_sub_bind"/>
    <property type="match status" value="1"/>
</dbReference>
<dbReference type="InterPro" id="IPR036291">
    <property type="entry name" value="NAD(P)-bd_dom_sf"/>
</dbReference>
<keyword evidence="6 7" id="KW-0560">Oxidoreductase</keyword>
<reference evidence="7" key="2">
    <citation type="submission" date="2022-05" db="EMBL/GenBank/DDBJ databases">
        <authorList>
            <person name="Proctor A.L."/>
            <person name="Phillips G.J."/>
            <person name="Wannemuehler M.J."/>
        </authorList>
    </citation>
    <scope>NUCLEOTIDE SEQUENCE</scope>
    <source>
        <strain evidence="7">ASF457</strain>
    </source>
</reference>
<comment type="pathway">
    <text evidence="1 6">Carbohydrate biosynthesis; dTDP-L-rhamnose biosynthesis.</text>
</comment>
<accession>V2QEF3</accession>
<dbReference type="InterPro" id="IPR005913">
    <property type="entry name" value="dTDP_dehydrorham_reduct"/>
</dbReference>
<comment type="catalytic activity">
    <reaction evidence="5">
        <text>dTDP-beta-L-rhamnose + NADP(+) = dTDP-4-dehydro-beta-L-rhamnose + NADPH + H(+)</text>
        <dbReference type="Rhea" id="RHEA:21796"/>
        <dbReference type="ChEBI" id="CHEBI:15378"/>
        <dbReference type="ChEBI" id="CHEBI:57510"/>
        <dbReference type="ChEBI" id="CHEBI:57783"/>
        <dbReference type="ChEBI" id="CHEBI:58349"/>
        <dbReference type="ChEBI" id="CHEBI:62830"/>
        <dbReference type="EC" id="1.1.1.133"/>
    </reaction>
</comment>
<sequence length="284" mass="31742">MKVLVTGVNGQLGFDVCKELDRRNIENKGIDRESCDITDENAVSAYIKNYAPDVVIHCAAYTAVDRAEDEKEVCYNVNVKGTEYIAKACKEIDAKMVYISTDYVFEGAGDTAYEINDNAAPNNTYGLTKYQGEEAVKKILSKYFIIRISWVFGINGNNFINTMMKLGESRRELNVVADQIGSPTFTCDAAPLICDMAATEKYGLYHATNEGCCSWADLAEYIFSVTGQNIVVHHIKTEEYPAKALRPKNSRLSKASLDNAGFKRLPDWKDAVKRYIKEKSGQKI</sequence>
<dbReference type="GO" id="GO:0019305">
    <property type="term" value="P:dTDP-rhamnose biosynthetic process"/>
    <property type="evidence" value="ECO:0007669"/>
    <property type="project" value="UniProtKB-UniPathway"/>
</dbReference>
<dbReference type="GO" id="GO:0005829">
    <property type="term" value="C:cytosol"/>
    <property type="evidence" value="ECO:0007669"/>
    <property type="project" value="TreeGrafter"/>
</dbReference>
<gene>
    <name evidence="7" type="primary">rmlD</name>
    <name evidence="7" type="ORF">N508_001094</name>
</gene>
<dbReference type="Gene3D" id="3.40.50.720">
    <property type="entry name" value="NAD(P)-binding Rossmann-like Domain"/>
    <property type="match status" value="1"/>
</dbReference>
<evidence type="ECO:0000256" key="5">
    <source>
        <dbReference type="ARBA" id="ARBA00048200"/>
    </source>
</evidence>
<evidence type="ECO:0000313" key="7">
    <source>
        <dbReference type="EMBL" id="USF24019.1"/>
    </source>
</evidence>
<name>V2QEF3_9BACT</name>
<reference evidence="7" key="1">
    <citation type="journal article" date="2014" name="Genome Announc.">
        <title>Draft genome sequences of the altered schaedler flora, a defined bacterial community from gnotobiotic mice.</title>
        <authorList>
            <person name="Wannemuehler M.J."/>
            <person name="Overstreet A.M."/>
            <person name="Ward D.V."/>
            <person name="Phillips G.J."/>
        </authorList>
    </citation>
    <scope>NUCLEOTIDE SEQUENCE</scope>
    <source>
        <strain evidence="7">ASF457</strain>
    </source>
</reference>
<dbReference type="AlphaFoldDB" id="V2QEF3"/>
<dbReference type="CDD" id="cd05254">
    <property type="entry name" value="dTDP_HR_like_SDR_e"/>
    <property type="match status" value="1"/>
</dbReference>